<keyword evidence="1" id="KW-0677">Repeat</keyword>
<dbReference type="Gene3D" id="1.25.40.20">
    <property type="entry name" value="Ankyrin repeat-containing domain"/>
    <property type="match status" value="2"/>
</dbReference>
<name>A0AAE0MIZ4_9PEZI</name>
<dbReference type="CDD" id="cd09917">
    <property type="entry name" value="F-box_SF"/>
    <property type="match status" value="1"/>
</dbReference>
<dbReference type="PANTHER" id="PTHR24173:SF74">
    <property type="entry name" value="ANKYRIN REPEAT DOMAIN-CONTAINING PROTEIN 16"/>
    <property type="match status" value="1"/>
</dbReference>
<dbReference type="EMBL" id="JAUEPO010000002">
    <property type="protein sequence ID" value="KAK3332824.1"/>
    <property type="molecule type" value="Genomic_DNA"/>
</dbReference>
<dbReference type="SUPFAM" id="SSF48403">
    <property type="entry name" value="Ankyrin repeat"/>
    <property type="match status" value="1"/>
</dbReference>
<dbReference type="Proteomes" id="UP001286456">
    <property type="component" value="Unassembled WGS sequence"/>
</dbReference>
<evidence type="ECO:0000256" key="3">
    <source>
        <dbReference type="PROSITE-ProRule" id="PRU00023"/>
    </source>
</evidence>
<dbReference type="PANTHER" id="PTHR24173">
    <property type="entry name" value="ANKYRIN REPEAT CONTAINING"/>
    <property type="match status" value="1"/>
</dbReference>
<dbReference type="Pfam" id="PF12796">
    <property type="entry name" value="Ank_2"/>
    <property type="match status" value="1"/>
</dbReference>
<dbReference type="AlphaFoldDB" id="A0AAE0MIZ4"/>
<protein>
    <submittedName>
        <fullName evidence="4">Ankyrin repeat-containing domain protein</fullName>
    </submittedName>
</protein>
<evidence type="ECO:0000313" key="5">
    <source>
        <dbReference type="Proteomes" id="UP001286456"/>
    </source>
</evidence>
<dbReference type="InterPro" id="IPR036770">
    <property type="entry name" value="Ankyrin_rpt-contain_sf"/>
</dbReference>
<feature type="repeat" description="ANK" evidence="3">
    <location>
        <begin position="255"/>
        <end position="288"/>
    </location>
</feature>
<reference evidence="4" key="1">
    <citation type="journal article" date="2023" name="Mol. Phylogenet. Evol.">
        <title>Genome-scale phylogeny and comparative genomics of the fungal order Sordariales.</title>
        <authorList>
            <person name="Hensen N."/>
            <person name="Bonometti L."/>
            <person name="Westerberg I."/>
            <person name="Brannstrom I.O."/>
            <person name="Guillou S."/>
            <person name="Cros-Aarteil S."/>
            <person name="Calhoun S."/>
            <person name="Haridas S."/>
            <person name="Kuo A."/>
            <person name="Mondo S."/>
            <person name="Pangilinan J."/>
            <person name="Riley R."/>
            <person name="LaButti K."/>
            <person name="Andreopoulos B."/>
            <person name="Lipzen A."/>
            <person name="Chen C."/>
            <person name="Yan M."/>
            <person name="Daum C."/>
            <person name="Ng V."/>
            <person name="Clum A."/>
            <person name="Steindorff A."/>
            <person name="Ohm R.A."/>
            <person name="Martin F."/>
            <person name="Silar P."/>
            <person name="Natvig D.O."/>
            <person name="Lalanne C."/>
            <person name="Gautier V."/>
            <person name="Ament-Velasquez S.L."/>
            <person name="Kruys A."/>
            <person name="Hutchinson M.I."/>
            <person name="Powell A.J."/>
            <person name="Barry K."/>
            <person name="Miller A.N."/>
            <person name="Grigoriev I.V."/>
            <person name="Debuchy R."/>
            <person name="Gladieux P."/>
            <person name="Hiltunen Thoren M."/>
            <person name="Johannesson H."/>
        </authorList>
    </citation>
    <scope>NUCLEOTIDE SEQUENCE</scope>
    <source>
        <strain evidence="4">SMH4131-1</strain>
    </source>
</reference>
<dbReference type="Pfam" id="PF00023">
    <property type="entry name" value="Ank"/>
    <property type="match status" value="1"/>
</dbReference>
<feature type="repeat" description="ANK" evidence="3">
    <location>
        <begin position="153"/>
        <end position="185"/>
    </location>
</feature>
<evidence type="ECO:0000256" key="1">
    <source>
        <dbReference type="ARBA" id="ARBA00022737"/>
    </source>
</evidence>
<sequence>MANNTMQSRSACDARDYKYLQLRNEEYETLRELWWTGPNAYDSPPRHWPPDRCMLVSPMPVELLFMVCGYLYQADLMHLAVTCKTMADFTIPLLYTRDIADFDCIALRWACTTGVTATLERTLQYGAPPNYFFDTYGAIDCDWVLGGSLYNDTYNTPLKIAICADEPEAVRLLCEKGIDVNTPDFGALQSDVNFWPLQFYPINWALGSPDMPPRKPGAQVGNPKIVRYLLDAGADPNQYSIDCFRLGPRQRGATHSTTPLLMAMNSSVPVETVRLLLERGADPTMVGSCLPTDYRERSQSPLDVLLISYGLDIPGFAFDWEKAELLISHGSAEHTIGLRSGRFMPLLYRYLDFPEITKLARLFINAGADLFDWTNWGIPPILAVMWWAGARILDACEESDVEETTRLITTMGELVTLFAEATVVTDDETDTSSPIRKSAIIDATAAPFLDAPMHKVGQTPLRYACSPFVFVGANLLVPILLSHGADINGADAEGITPLHLATMFSTSHVVRTLTEFNGGPATSGLDVNARDARGWTPLHYACQFGFWSKQAQQVDAARLLIKSGSDIRARTANGWTPLLLAVRSLNAEMVKLLLQHHADTDELFGLPPGEIFHRETMTLLGNAITIHGDGNPAPSLALEIAGAKEAITAATGLRFSVADEVDTNTTAPNFSVRPWTIGPDRQQSYIWAGIVAPWVRTWSRGEPCRIKLHNPTHLTTKRFDEMVHLALDAAGAFGAVGGPVGKVLDVHLVESRFQIDACSSGHWFEYFRN</sequence>
<dbReference type="SMART" id="SM00248">
    <property type="entry name" value="ANK"/>
    <property type="match status" value="8"/>
</dbReference>
<dbReference type="InterPro" id="IPR002110">
    <property type="entry name" value="Ankyrin_rpt"/>
</dbReference>
<dbReference type="PROSITE" id="PS50297">
    <property type="entry name" value="ANK_REP_REGION"/>
    <property type="match status" value="1"/>
</dbReference>
<organism evidence="4 5">
    <name type="scientific">Cercophora scortea</name>
    <dbReference type="NCBI Taxonomy" id="314031"/>
    <lineage>
        <taxon>Eukaryota</taxon>
        <taxon>Fungi</taxon>
        <taxon>Dikarya</taxon>
        <taxon>Ascomycota</taxon>
        <taxon>Pezizomycotina</taxon>
        <taxon>Sordariomycetes</taxon>
        <taxon>Sordariomycetidae</taxon>
        <taxon>Sordariales</taxon>
        <taxon>Lasiosphaeriaceae</taxon>
        <taxon>Cercophora</taxon>
    </lineage>
</organism>
<feature type="repeat" description="ANK" evidence="3">
    <location>
        <begin position="456"/>
        <end position="492"/>
    </location>
</feature>
<keyword evidence="2 3" id="KW-0040">ANK repeat</keyword>
<feature type="repeat" description="ANK" evidence="3">
    <location>
        <begin position="533"/>
        <end position="572"/>
    </location>
</feature>
<accession>A0AAE0MIZ4</accession>
<reference evidence="4" key="2">
    <citation type="submission" date="2023-06" db="EMBL/GenBank/DDBJ databases">
        <authorList>
            <consortium name="Lawrence Berkeley National Laboratory"/>
            <person name="Haridas S."/>
            <person name="Hensen N."/>
            <person name="Bonometti L."/>
            <person name="Westerberg I."/>
            <person name="Brannstrom I.O."/>
            <person name="Guillou S."/>
            <person name="Cros-Aarteil S."/>
            <person name="Calhoun S."/>
            <person name="Kuo A."/>
            <person name="Mondo S."/>
            <person name="Pangilinan J."/>
            <person name="Riley R."/>
            <person name="Labutti K."/>
            <person name="Andreopoulos B."/>
            <person name="Lipzen A."/>
            <person name="Chen C."/>
            <person name="Yanf M."/>
            <person name="Daum C."/>
            <person name="Ng V."/>
            <person name="Clum A."/>
            <person name="Steindorff A."/>
            <person name="Ohm R."/>
            <person name="Martin F."/>
            <person name="Silar P."/>
            <person name="Natvig D."/>
            <person name="Lalanne C."/>
            <person name="Gautier V."/>
            <person name="Ament-Velasquez S.L."/>
            <person name="Kruys A."/>
            <person name="Hutchinson M.I."/>
            <person name="Powell A.J."/>
            <person name="Barry K."/>
            <person name="Miller A.N."/>
            <person name="Grigoriev I.V."/>
            <person name="Debuchy R."/>
            <person name="Gladieux P."/>
            <person name="Thoren M.H."/>
            <person name="Johannesson H."/>
        </authorList>
    </citation>
    <scope>NUCLEOTIDE SEQUENCE</scope>
    <source>
        <strain evidence="4">SMH4131-1</strain>
    </source>
</reference>
<evidence type="ECO:0000256" key="2">
    <source>
        <dbReference type="ARBA" id="ARBA00023043"/>
    </source>
</evidence>
<proteinExistence type="predicted"/>
<dbReference type="PROSITE" id="PS50088">
    <property type="entry name" value="ANK_REPEAT"/>
    <property type="match status" value="5"/>
</dbReference>
<evidence type="ECO:0000313" key="4">
    <source>
        <dbReference type="EMBL" id="KAK3332824.1"/>
    </source>
</evidence>
<gene>
    <name evidence="4" type="ORF">B0T19DRAFT_112108</name>
</gene>
<keyword evidence="5" id="KW-1185">Reference proteome</keyword>
<feature type="repeat" description="ANK" evidence="3">
    <location>
        <begin position="573"/>
        <end position="601"/>
    </location>
</feature>
<comment type="caution">
    <text evidence="4">The sequence shown here is derived from an EMBL/GenBank/DDBJ whole genome shotgun (WGS) entry which is preliminary data.</text>
</comment>